<comment type="caution">
    <text evidence="2">The sequence shown here is derived from an EMBL/GenBank/DDBJ whole genome shotgun (WGS) entry which is preliminary data.</text>
</comment>
<dbReference type="PROSITE" id="PS00430">
    <property type="entry name" value="TONB_DEPENDENT_REC_1"/>
    <property type="match status" value="1"/>
</dbReference>
<sequence>MQNKVFTLMKYLTVLAGLASLFSYAAAPNINVGTLHDYISGKQSTELKRIYNAGDATAFVRVTVHEIVYDEQGVAKEVEAGEILGDSQNADTLIVSPARLIIPASGIQSARLLFVGPRDKERYFRVRYIPVLPDVNDNFNLSAEESANYNSSLQAGFNLLAGYGTIVFVHPAQEIFDTQITAYNNKIMIRNNGNTTIKLDKLAQCDAGNTHCDKPILEHILPGKTKTLHKDAGRHYRFELQEGEKKKMQEF</sequence>
<dbReference type="Gene3D" id="2.60.40.10">
    <property type="entry name" value="Immunoglobulins"/>
    <property type="match status" value="1"/>
</dbReference>
<feature type="chain" id="PRO_5047218768" evidence="1">
    <location>
        <begin position="26"/>
        <end position="251"/>
    </location>
</feature>
<dbReference type="Proteomes" id="UP001257909">
    <property type="component" value="Unassembled WGS sequence"/>
</dbReference>
<dbReference type="InterPro" id="IPR013783">
    <property type="entry name" value="Ig-like_fold"/>
</dbReference>
<reference evidence="2 3" key="1">
    <citation type="submission" date="2023-07" db="EMBL/GenBank/DDBJ databases">
        <title>Sorghum-associated microbial communities from plants grown in Nebraska, USA.</title>
        <authorList>
            <person name="Schachtman D."/>
        </authorList>
    </citation>
    <scope>NUCLEOTIDE SEQUENCE [LARGE SCALE GENOMIC DNA]</scope>
    <source>
        <strain evidence="2 3">4138</strain>
    </source>
</reference>
<dbReference type="InterPro" id="IPR010916">
    <property type="entry name" value="TonB_box_CS"/>
</dbReference>
<evidence type="ECO:0000256" key="1">
    <source>
        <dbReference type="SAM" id="SignalP"/>
    </source>
</evidence>
<accession>A0ABU1VWR9</accession>
<proteinExistence type="predicted"/>
<protein>
    <submittedName>
        <fullName evidence="2">P pilus assembly chaperone PapD</fullName>
    </submittedName>
</protein>
<feature type="signal peptide" evidence="1">
    <location>
        <begin position="1"/>
        <end position="25"/>
    </location>
</feature>
<dbReference type="InterPro" id="IPR008962">
    <property type="entry name" value="PapD-like_sf"/>
</dbReference>
<dbReference type="SUPFAM" id="SSF49354">
    <property type="entry name" value="PapD-like"/>
    <property type="match status" value="1"/>
</dbReference>
<organism evidence="2 3">
    <name type="scientific">Rheinheimera soli</name>
    <dbReference type="NCBI Taxonomy" id="443616"/>
    <lineage>
        <taxon>Bacteria</taxon>
        <taxon>Pseudomonadati</taxon>
        <taxon>Pseudomonadota</taxon>
        <taxon>Gammaproteobacteria</taxon>
        <taxon>Chromatiales</taxon>
        <taxon>Chromatiaceae</taxon>
        <taxon>Rheinheimera</taxon>
    </lineage>
</organism>
<keyword evidence="3" id="KW-1185">Reference proteome</keyword>
<gene>
    <name evidence="2" type="ORF">J2W69_000940</name>
</gene>
<keyword evidence="1" id="KW-0732">Signal</keyword>
<dbReference type="EMBL" id="JAVDWR010000001">
    <property type="protein sequence ID" value="MDR7120025.1"/>
    <property type="molecule type" value="Genomic_DNA"/>
</dbReference>
<evidence type="ECO:0000313" key="3">
    <source>
        <dbReference type="Proteomes" id="UP001257909"/>
    </source>
</evidence>
<dbReference type="RefSeq" id="WP_310275039.1">
    <property type="nucleotide sequence ID" value="NZ_JAVDWR010000001.1"/>
</dbReference>
<evidence type="ECO:0000313" key="2">
    <source>
        <dbReference type="EMBL" id="MDR7120025.1"/>
    </source>
</evidence>
<name>A0ABU1VWR9_9GAMM</name>